<feature type="region of interest" description="Disordered" evidence="1">
    <location>
        <begin position="30"/>
        <end position="68"/>
    </location>
</feature>
<feature type="compositionally biased region" description="Low complexity" evidence="1">
    <location>
        <begin position="32"/>
        <end position="43"/>
    </location>
</feature>
<keyword evidence="3" id="KW-1185">Reference proteome</keyword>
<organism evidence="2 3">
    <name type="scientific">Phyllosticta citriasiana</name>
    <dbReference type="NCBI Taxonomy" id="595635"/>
    <lineage>
        <taxon>Eukaryota</taxon>
        <taxon>Fungi</taxon>
        <taxon>Dikarya</taxon>
        <taxon>Ascomycota</taxon>
        <taxon>Pezizomycotina</taxon>
        <taxon>Dothideomycetes</taxon>
        <taxon>Dothideomycetes incertae sedis</taxon>
        <taxon>Botryosphaeriales</taxon>
        <taxon>Phyllostictaceae</taxon>
        <taxon>Phyllosticta</taxon>
    </lineage>
</organism>
<evidence type="ECO:0000313" key="2">
    <source>
        <dbReference type="EMBL" id="KAK7521919.1"/>
    </source>
</evidence>
<evidence type="ECO:0000313" key="3">
    <source>
        <dbReference type="Proteomes" id="UP001363622"/>
    </source>
</evidence>
<reference evidence="2 3" key="1">
    <citation type="submission" date="2024-04" db="EMBL/GenBank/DDBJ databases">
        <title>Phyllosticta paracitricarpa is synonymous to the EU quarantine fungus P. citricarpa based on phylogenomic analyses.</title>
        <authorList>
            <consortium name="Lawrence Berkeley National Laboratory"/>
            <person name="Van Ingen-Buijs V.A."/>
            <person name="Van Westerhoven A.C."/>
            <person name="Haridas S."/>
            <person name="Skiadas P."/>
            <person name="Martin F."/>
            <person name="Groenewald J.Z."/>
            <person name="Crous P.W."/>
            <person name="Seidl M.F."/>
        </authorList>
    </citation>
    <scope>NUCLEOTIDE SEQUENCE [LARGE SCALE GENOMIC DNA]</scope>
    <source>
        <strain evidence="2 3">CBS 123371</strain>
    </source>
</reference>
<accession>A0ABR1KW94</accession>
<evidence type="ECO:0008006" key="4">
    <source>
        <dbReference type="Google" id="ProtNLM"/>
    </source>
</evidence>
<protein>
    <recommendedName>
        <fullName evidence="4">Secreted protein</fullName>
    </recommendedName>
</protein>
<proteinExistence type="predicted"/>
<dbReference type="Proteomes" id="UP001363622">
    <property type="component" value="Unassembled WGS sequence"/>
</dbReference>
<dbReference type="EMBL" id="JBBPHU010000002">
    <property type="protein sequence ID" value="KAK7521919.1"/>
    <property type="molecule type" value="Genomic_DNA"/>
</dbReference>
<gene>
    <name evidence="2" type="ORF">IWZ03DRAFT_369807</name>
</gene>
<sequence length="107" mass="11560">MRATIFYATLITNQLVYAGTIKGRAAQQFHYSSSQSPQPSSSSAMVGRKRCMGSERAGDRSSMPAGQPAGRFNSFARWLSTCVPTVSLSSVGLDCHVRTVLVSWVGR</sequence>
<comment type="caution">
    <text evidence="2">The sequence shown here is derived from an EMBL/GenBank/DDBJ whole genome shotgun (WGS) entry which is preliminary data.</text>
</comment>
<evidence type="ECO:0000256" key="1">
    <source>
        <dbReference type="SAM" id="MobiDB-lite"/>
    </source>
</evidence>
<name>A0ABR1KW94_9PEZI</name>